<dbReference type="InterPro" id="IPR011009">
    <property type="entry name" value="Kinase-like_dom_sf"/>
</dbReference>
<comment type="caution">
    <text evidence="1">The sequence shown here is derived from an EMBL/GenBank/DDBJ whole genome shotgun (WGS) entry which is preliminary data.</text>
</comment>
<gene>
    <name evidence="1" type="ORF">P6P90_10005</name>
</gene>
<sequence>MNSIYSFIEMIEHQLLPELILESEYVYDPVRITRIPSEWECVGTGNYAGVFTHVDYPDWVVKVYARDFACLEKEADVYKRLGDHPAYSQLLHKGDVYLILKRLYGITLYDAFHRGLPIPESVIIDVNEALSYAKERGLNPYDVHGKNVMMHNNRGYVVDISDFYKQGEDTKWRDLVRAYYRIYLPLFYKRRIKVPYTLLDIVRYSYRIYKKFKYLL</sequence>
<dbReference type="PANTHER" id="PTHR37171">
    <property type="entry name" value="SERINE/THREONINE-PROTEIN KINASE YRZF-RELATED"/>
    <property type="match status" value="1"/>
</dbReference>
<protein>
    <submittedName>
        <fullName evidence="1">Serine/threonine protein kinase</fullName>
    </submittedName>
</protein>
<evidence type="ECO:0000313" key="1">
    <source>
        <dbReference type="EMBL" id="MDG5754304.1"/>
    </source>
</evidence>
<proteinExistence type="predicted"/>
<dbReference type="GO" id="GO:0004674">
    <property type="term" value="F:protein serine/threonine kinase activity"/>
    <property type="evidence" value="ECO:0007669"/>
    <property type="project" value="UniProtKB-KW"/>
</dbReference>
<keyword evidence="2" id="KW-1185">Reference proteome</keyword>
<keyword evidence="1" id="KW-0723">Serine/threonine-protein kinase</keyword>
<name>A0ABT6H4L0_9BACI</name>
<accession>A0ABT6H4L0</accession>
<dbReference type="Gene3D" id="1.10.510.10">
    <property type="entry name" value="Transferase(Phosphotransferase) domain 1"/>
    <property type="match status" value="1"/>
</dbReference>
<keyword evidence="1" id="KW-0418">Kinase</keyword>
<organism evidence="1 2">
    <name type="scientific">Ectobacillus antri</name>
    <dbReference type="NCBI Taxonomy" id="2486280"/>
    <lineage>
        <taxon>Bacteria</taxon>
        <taxon>Bacillati</taxon>
        <taxon>Bacillota</taxon>
        <taxon>Bacilli</taxon>
        <taxon>Bacillales</taxon>
        <taxon>Bacillaceae</taxon>
        <taxon>Ectobacillus</taxon>
    </lineage>
</organism>
<dbReference type="SUPFAM" id="SSF56112">
    <property type="entry name" value="Protein kinase-like (PK-like)"/>
    <property type="match status" value="1"/>
</dbReference>
<dbReference type="PANTHER" id="PTHR37171:SF1">
    <property type="entry name" value="SERINE_THREONINE-PROTEIN KINASE YRZF-RELATED"/>
    <property type="match status" value="1"/>
</dbReference>
<dbReference type="RefSeq" id="WP_124563082.1">
    <property type="nucleotide sequence ID" value="NZ_JARRRY010000004.1"/>
</dbReference>
<keyword evidence="1" id="KW-0808">Transferase</keyword>
<reference evidence="1 2" key="1">
    <citation type="submission" date="2023-04" db="EMBL/GenBank/DDBJ databases">
        <title>Ectobacillus antri isolated from activated sludge.</title>
        <authorList>
            <person name="Yan P."/>
            <person name="Liu X."/>
        </authorList>
    </citation>
    <scope>NUCLEOTIDE SEQUENCE [LARGE SCALE GENOMIC DNA]</scope>
    <source>
        <strain evidence="1 2">C18H</strain>
    </source>
</reference>
<dbReference type="EMBL" id="JARULN010000007">
    <property type="protein sequence ID" value="MDG5754304.1"/>
    <property type="molecule type" value="Genomic_DNA"/>
</dbReference>
<evidence type="ECO:0000313" key="2">
    <source>
        <dbReference type="Proteomes" id="UP001218246"/>
    </source>
</evidence>
<dbReference type="Proteomes" id="UP001218246">
    <property type="component" value="Unassembled WGS sequence"/>
</dbReference>
<dbReference type="InterPro" id="IPR052396">
    <property type="entry name" value="Meiotic_Drive_Suppr_Kinase"/>
</dbReference>